<dbReference type="Proteomes" id="UP000516117">
    <property type="component" value="Chromosome"/>
</dbReference>
<dbReference type="AlphaFoldDB" id="A0A7H0H915"/>
<reference evidence="3 4" key="1">
    <citation type="submission" date="2020-08" db="EMBL/GenBank/DDBJ databases">
        <title>Genome sequence of Tessaracoccus defluvii JCM 17540T.</title>
        <authorList>
            <person name="Hyun D.-W."/>
            <person name="Bae J.-W."/>
        </authorList>
    </citation>
    <scope>NUCLEOTIDE SEQUENCE [LARGE SCALE GENOMIC DNA]</scope>
    <source>
        <strain evidence="3 4">JCM 17540</strain>
    </source>
</reference>
<keyword evidence="2" id="KW-0472">Membrane</keyword>
<proteinExistence type="predicted"/>
<feature type="compositionally biased region" description="Basic and acidic residues" evidence="1">
    <location>
        <begin position="114"/>
        <end position="127"/>
    </location>
</feature>
<dbReference type="InterPro" id="IPR021401">
    <property type="entry name" value="DUF3040"/>
</dbReference>
<feature type="region of interest" description="Disordered" evidence="1">
    <location>
        <begin position="88"/>
        <end position="127"/>
    </location>
</feature>
<gene>
    <name evidence="3" type="ORF">H9L22_06875</name>
</gene>
<dbReference type="RefSeq" id="WP_187722130.1">
    <property type="nucleotide sequence ID" value="NZ_BAABBL010000003.1"/>
</dbReference>
<feature type="transmembrane region" description="Helical" evidence="2">
    <location>
        <begin position="68"/>
        <end position="86"/>
    </location>
</feature>
<evidence type="ECO:0000313" key="4">
    <source>
        <dbReference type="Proteomes" id="UP000516117"/>
    </source>
</evidence>
<dbReference type="EMBL" id="CP060789">
    <property type="protein sequence ID" value="QNP57031.1"/>
    <property type="molecule type" value="Genomic_DNA"/>
</dbReference>
<organism evidence="3 4">
    <name type="scientific">Tessaracoccus defluvii</name>
    <dbReference type="NCBI Taxonomy" id="1285901"/>
    <lineage>
        <taxon>Bacteria</taxon>
        <taxon>Bacillati</taxon>
        <taxon>Actinomycetota</taxon>
        <taxon>Actinomycetes</taxon>
        <taxon>Propionibacteriales</taxon>
        <taxon>Propionibacteriaceae</taxon>
        <taxon>Tessaracoccus</taxon>
    </lineage>
</organism>
<keyword evidence="4" id="KW-1185">Reference proteome</keyword>
<feature type="compositionally biased region" description="Pro residues" evidence="1">
    <location>
        <begin position="94"/>
        <end position="103"/>
    </location>
</feature>
<sequence>MALSEQERKLLEQLEASLMAEDPKLADTLSGSAATRVHRRKAALAGLGFMVGVVTLLIGVQIHPAVSIVGFLVMLGAALLGISSWARADGSPQPSKPAGPKPTPSSGSGSDFMSRLDERWRREHGDK</sequence>
<keyword evidence="2" id="KW-1133">Transmembrane helix</keyword>
<keyword evidence="2" id="KW-0812">Transmembrane</keyword>
<protein>
    <submittedName>
        <fullName evidence="3">DUF3040 domain-containing protein</fullName>
    </submittedName>
</protein>
<dbReference type="KEGG" id="tdf:H9L22_06875"/>
<accession>A0A7H0H915</accession>
<dbReference type="Pfam" id="PF11239">
    <property type="entry name" value="DUF3040"/>
    <property type="match status" value="1"/>
</dbReference>
<evidence type="ECO:0000256" key="2">
    <source>
        <dbReference type="SAM" id="Phobius"/>
    </source>
</evidence>
<name>A0A7H0H915_9ACTN</name>
<feature type="transmembrane region" description="Helical" evidence="2">
    <location>
        <begin position="42"/>
        <end position="62"/>
    </location>
</feature>
<evidence type="ECO:0000256" key="1">
    <source>
        <dbReference type="SAM" id="MobiDB-lite"/>
    </source>
</evidence>
<evidence type="ECO:0000313" key="3">
    <source>
        <dbReference type="EMBL" id="QNP57031.1"/>
    </source>
</evidence>